<keyword evidence="1" id="KW-0812">Transmembrane</keyword>
<evidence type="ECO:0000313" key="3">
    <source>
        <dbReference type="EMBL" id="QRF67340.1"/>
    </source>
</evidence>
<reference evidence="3 4" key="1">
    <citation type="submission" date="2019-12" db="EMBL/GenBank/DDBJ databases">
        <title>Complete Genome Sequence of a Quorum-Sensing Bacterium,Rhodobacteraceae bacterium C31, Isolated from a marine microalgae symbiotic bacteria.</title>
        <authorList>
            <person name="Zhang Y."/>
        </authorList>
    </citation>
    <scope>NUCLEOTIDE SEQUENCE [LARGE SCALE GENOMIC DNA]</scope>
    <source>
        <strain evidence="3 4">C31</strain>
    </source>
</reference>
<evidence type="ECO:0000259" key="2">
    <source>
        <dbReference type="Pfam" id="PF13400"/>
    </source>
</evidence>
<dbReference type="InterPro" id="IPR028087">
    <property type="entry name" value="Tad_N"/>
</dbReference>
<dbReference type="Pfam" id="PF13400">
    <property type="entry name" value="Tad"/>
    <property type="match status" value="1"/>
</dbReference>
<evidence type="ECO:0000256" key="1">
    <source>
        <dbReference type="SAM" id="Phobius"/>
    </source>
</evidence>
<feature type="domain" description="Putative Flp pilus-assembly TadG-like N-terminal" evidence="2">
    <location>
        <begin position="36"/>
        <end position="81"/>
    </location>
</feature>
<dbReference type="SUPFAM" id="SSF53300">
    <property type="entry name" value="vWA-like"/>
    <property type="match status" value="1"/>
</dbReference>
<evidence type="ECO:0000313" key="4">
    <source>
        <dbReference type="Proteomes" id="UP000596387"/>
    </source>
</evidence>
<proteinExistence type="predicted"/>
<dbReference type="Gene3D" id="3.40.50.410">
    <property type="entry name" value="von Willebrand factor, type A domain"/>
    <property type="match status" value="1"/>
</dbReference>
<accession>A0ABX7F9W5</accession>
<dbReference type="CDD" id="cd00198">
    <property type="entry name" value="vWFA"/>
    <property type="match status" value="1"/>
</dbReference>
<dbReference type="Proteomes" id="UP000596387">
    <property type="component" value="Chromosome"/>
</dbReference>
<organism evidence="3 4">
    <name type="scientific">Ponticoccus alexandrii</name>
    <dbReference type="NCBI Taxonomy" id="1943633"/>
    <lineage>
        <taxon>Bacteria</taxon>
        <taxon>Pseudomonadati</taxon>
        <taxon>Pseudomonadota</taxon>
        <taxon>Alphaproteobacteria</taxon>
        <taxon>Rhodobacterales</taxon>
        <taxon>Roseobacteraceae</taxon>
        <taxon>Ponticoccus</taxon>
    </lineage>
</organism>
<feature type="transmembrane region" description="Helical" evidence="1">
    <location>
        <begin position="38"/>
        <end position="57"/>
    </location>
</feature>
<keyword evidence="1" id="KW-0472">Membrane</keyword>
<keyword evidence="4" id="KW-1185">Reference proteome</keyword>
<protein>
    <recommendedName>
        <fullName evidence="2">Putative Flp pilus-assembly TadG-like N-terminal domain-containing protein</fullName>
    </recommendedName>
</protein>
<dbReference type="RefSeq" id="WP_023851801.1">
    <property type="nucleotide sequence ID" value="NZ_CP047166.1"/>
</dbReference>
<sequence>MARKEYIASALRSSALGGIATTAKNRLRHFTADQSGNMSYIAIAGSLVMLVFGGVGVDMMHAELKRNKVQNTLDRAVLAAANINNEMDPTFVVSDYFRAMNMADTLSSVEVQQGINSKRVTASGETTIPSNFMSLIGVDTLAAAGRARAENAGALMEISLVLDISGSMSGQKIEQLKTAAKGFVDMVLGEGGAESNVTISIVPYNATVNLGDSFSQYFHLERLHDYSHCAWFNATDFDTTEIDPDVTLGQISHFDLYGNGQGAPELSSPWCYTGETAAIVPHSSDPDVLKARIDAFQAQGNTAIDLGMKWGLALLDPTMRPVMEDMNRDGLVSDVAAIRPAAYDNNQTMKFVIVMTDGENTQQYDLKDHNKSGMSNVWIDDRGTPDTGDDRYSIRLNSSTFFWPHLSSYQNPYRSGPYSHVTGGAVSVLGDVVADLGLATALGRTLASLAPPAPGNASWDDGICGDDADDYNGGVCREPIPRRLSNAELNGRIKTTARANNWYWRMYQDGRVSYNSYQNAYYAWETRVDANQADDRLSTVCGAARTNGVVIYSIGVEAPWRGLQAMRDCASSPSHYFDVSGDELEETFNSIATILTQLRLTL</sequence>
<name>A0ABX7F9W5_9RHOB</name>
<dbReference type="InterPro" id="IPR036465">
    <property type="entry name" value="vWFA_dom_sf"/>
</dbReference>
<dbReference type="EMBL" id="CP047166">
    <property type="protein sequence ID" value="QRF67340.1"/>
    <property type="molecule type" value="Genomic_DNA"/>
</dbReference>
<keyword evidence="1" id="KW-1133">Transmembrane helix</keyword>
<gene>
    <name evidence="3" type="ORF">GQA70_14085</name>
</gene>